<accession>A0ABR3QNT1</accession>
<comment type="caution">
    <text evidence="1">The sequence shown here is derived from an EMBL/GenBank/DDBJ whole genome shotgun (WGS) entry which is preliminary data.</text>
</comment>
<name>A0ABR3QNT1_9PLEO</name>
<dbReference type="EMBL" id="JAKJXO020000018">
    <property type="protein sequence ID" value="KAL1593743.1"/>
    <property type="molecule type" value="Genomic_DNA"/>
</dbReference>
<gene>
    <name evidence="1" type="ORF">SLS60_010475</name>
</gene>
<reference evidence="1 2" key="1">
    <citation type="submission" date="2024-02" db="EMBL/GenBank/DDBJ databases">
        <title>De novo assembly and annotation of 12 fungi associated with fruit tree decline syndrome in Ontario, Canada.</title>
        <authorList>
            <person name="Sulman M."/>
            <person name="Ellouze W."/>
            <person name="Ilyukhin E."/>
        </authorList>
    </citation>
    <scope>NUCLEOTIDE SEQUENCE [LARGE SCALE GENOMIC DNA]</scope>
    <source>
        <strain evidence="1 2">M42-189</strain>
    </source>
</reference>
<proteinExistence type="predicted"/>
<protein>
    <submittedName>
        <fullName evidence="1">Uncharacterized protein</fullName>
    </submittedName>
</protein>
<keyword evidence="2" id="KW-1185">Reference proteome</keyword>
<dbReference type="Proteomes" id="UP001521785">
    <property type="component" value="Unassembled WGS sequence"/>
</dbReference>
<evidence type="ECO:0000313" key="2">
    <source>
        <dbReference type="Proteomes" id="UP001521785"/>
    </source>
</evidence>
<sequence length="151" mass="16816">MDSTTITIMGENFQSHHFRLFKDETNVEVIARMRQLLIKDHSITHDFARKIMHALLIREPAVGKGLVLKMSDLEAQANSCRHVYKLKKDDTLTKMLFGSVPVSENGSLCAYLVHAVRDGHAGYTELGLDVGTGALTVLTGIHLSIFLGMMY</sequence>
<organism evidence="1 2">
    <name type="scientific">Paraconiothyrium brasiliense</name>
    <dbReference type="NCBI Taxonomy" id="300254"/>
    <lineage>
        <taxon>Eukaryota</taxon>
        <taxon>Fungi</taxon>
        <taxon>Dikarya</taxon>
        <taxon>Ascomycota</taxon>
        <taxon>Pezizomycotina</taxon>
        <taxon>Dothideomycetes</taxon>
        <taxon>Pleosporomycetidae</taxon>
        <taxon>Pleosporales</taxon>
        <taxon>Massarineae</taxon>
        <taxon>Didymosphaeriaceae</taxon>
        <taxon>Paraconiothyrium</taxon>
    </lineage>
</organism>
<evidence type="ECO:0000313" key="1">
    <source>
        <dbReference type="EMBL" id="KAL1593743.1"/>
    </source>
</evidence>